<dbReference type="PROSITE" id="PS52002">
    <property type="entry name" value="SM"/>
    <property type="match status" value="1"/>
</dbReference>
<organism evidence="10 11">
    <name type="scientific">[Candida] subhashii</name>
    <dbReference type="NCBI Taxonomy" id="561895"/>
    <lineage>
        <taxon>Eukaryota</taxon>
        <taxon>Fungi</taxon>
        <taxon>Dikarya</taxon>
        <taxon>Ascomycota</taxon>
        <taxon>Saccharomycotina</taxon>
        <taxon>Pichiomycetes</taxon>
        <taxon>Debaryomycetaceae</taxon>
        <taxon>Spathaspora</taxon>
    </lineage>
</organism>
<keyword evidence="5 7" id="KW-0508">mRNA splicing</keyword>
<evidence type="ECO:0000256" key="8">
    <source>
        <dbReference type="SAM" id="MobiDB-lite"/>
    </source>
</evidence>
<evidence type="ECO:0000256" key="5">
    <source>
        <dbReference type="ARBA" id="ARBA00023187"/>
    </source>
</evidence>
<dbReference type="Proteomes" id="UP000694255">
    <property type="component" value="Unassembled WGS sequence"/>
</dbReference>
<name>A0A8J5UJF9_9ASCO</name>
<keyword evidence="2 7" id="KW-0507">mRNA processing</keyword>
<dbReference type="GO" id="GO:0000398">
    <property type="term" value="P:mRNA splicing, via spliceosome"/>
    <property type="evidence" value="ECO:0007669"/>
    <property type="project" value="InterPro"/>
</dbReference>
<dbReference type="InterPro" id="IPR034101">
    <property type="entry name" value="Lsm4"/>
</dbReference>
<dbReference type="InterPro" id="IPR047575">
    <property type="entry name" value="Sm"/>
</dbReference>
<dbReference type="InterPro" id="IPR027141">
    <property type="entry name" value="LSm4/Sm_D1/D3"/>
</dbReference>
<keyword evidence="11" id="KW-1185">Reference proteome</keyword>
<evidence type="ECO:0000313" key="10">
    <source>
        <dbReference type="EMBL" id="KAG7661126.1"/>
    </source>
</evidence>
<dbReference type="GO" id="GO:0003723">
    <property type="term" value="F:RNA binding"/>
    <property type="evidence" value="ECO:0007669"/>
    <property type="project" value="UniProtKB-KW"/>
</dbReference>
<comment type="function">
    <text evidence="7">Binds specifically to the 3'-terminal U-tract of U6 snRNA.</text>
</comment>
<evidence type="ECO:0000256" key="4">
    <source>
        <dbReference type="ARBA" id="ARBA00022884"/>
    </source>
</evidence>
<comment type="subunit">
    <text evidence="7">LSm subunits form a heteromer with a doughnut shape.</text>
</comment>
<dbReference type="PANTHER" id="PTHR23338">
    <property type="entry name" value="SMALL NUCLEAR RIBONUCLEOPROTEIN SM"/>
    <property type="match status" value="1"/>
</dbReference>
<sequence length="146" mass="17018">MLPLYLLTAAKTKPVLIELKTGETYNGDLVNCDSWMNLTLKDVIQTSANGDEFTKIPEIYIRGMHIKFLRIPEEIMDYAKEQNVLNMEQRNRNQKRRGGGGPGQYNRDGYANRDNRNRYGGHQRGYNSNRRQQSHHHQQHQEESAE</sequence>
<dbReference type="GO" id="GO:0097525">
    <property type="term" value="C:spliceosomal snRNP complex"/>
    <property type="evidence" value="ECO:0007669"/>
    <property type="project" value="UniProtKB-ARBA"/>
</dbReference>
<protein>
    <recommendedName>
        <fullName evidence="7">LSM complex subunit LSM4</fullName>
    </recommendedName>
</protein>
<feature type="region of interest" description="Disordered" evidence="8">
    <location>
        <begin position="86"/>
        <end position="146"/>
    </location>
</feature>
<keyword evidence="7" id="KW-0539">Nucleus</keyword>
<gene>
    <name evidence="7" type="primary">LSM4</name>
    <name evidence="10" type="ORF">J8A68_005363</name>
</gene>
<evidence type="ECO:0000256" key="7">
    <source>
        <dbReference type="RuleBase" id="RU365049"/>
    </source>
</evidence>
<dbReference type="Pfam" id="PF01423">
    <property type="entry name" value="LSM"/>
    <property type="match status" value="1"/>
</dbReference>
<dbReference type="OrthoDB" id="747253at2759"/>
<reference evidence="10 11" key="1">
    <citation type="journal article" date="2021" name="DNA Res.">
        <title>Genome analysis of Candida subhashii reveals its hybrid nature and dual mitochondrial genome conformations.</title>
        <authorList>
            <person name="Mixao V."/>
            <person name="Hegedusova E."/>
            <person name="Saus E."/>
            <person name="Pryszcz L.P."/>
            <person name="Cillingova A."/>
            <person name="Nosek J."/>
            <person name="Gabaldon T."/>
        </authorList>
    </citation>
    <scope>NUCLEOTIDE SEQUENCE [LARGE SCALE GENOMIC DNA]</scope>
    <source>
        <strain evidence="10 11">CBS 10753</strain>
    </source>
</reference>
<keyword evidence="6 7" id="KW-0687">Ribonucleoprotein</keyword>
<proteinExistence type="inferred from homology"/>
<keyword evidence="3 7" id="KW-0747">Spliceosome</keyword>
<keyword evidence="4 7" id="KW-0694">RNA-binding</keyword>
<dbReference type="SMART" id="SM00651">
    <property type="entry name" value="Sm"/>
    <property type="match status" value="1"/>
</dbReference>
<dbReference type="InterPro" id="IPR001163">
    <property type="entry name" value="Sm_dom_euk/arc"/>
</dbReference>
<evidence type="ECO:0000256" key="2">
    <source>
        <dbReference type="ARBA" id="ARBA00022664"/>
    </source>
</evidence>
<comment type="subcellular location">
    <subcellularLocation>
        <location evidence="7">Nucleus</location>
    </subcellularLocation>
</comment>
<evidence type="ECO:0000256" key="6">
    <source>
        <dbReference type="ARBA" id="ARBA00023274"/>
    </source>
</evidence>
<dbReference type="GO" id="GO:0005681">
    <property type="term" value="C:spliceosomal complex"/>
    <property type="evidence" value="ECO:0007669"/>
    <property type="project" value="UniProtKB-UniRule"/>
</dbReference>
<dbReference type="CDD" id="cd01723">
    <property type="entry name" value="LSm4"/>
    <property type="match status" value="1"/>
</dbReference>
<comment type="similarity">
    <text evidence="1 7">Belongs to the snRNP Sm proteins family.</text>
</comment>
<evidence type="ECO:0000256" key="3">
    <source>
        <dbReference type="ARBA" id="ARBA00022728"/>
    </source>
</evidence>
<comment type="caution">
    <text evidence="10">The sequence shown here is derived from an EMBL/GenBank/DDBJ whole genome shotgun (WGS) entry which is preliminary data.</text>
</comment>
<dbReference type="GO" id="GO:0000956">
    <property type="term" value="P:nuclear-transcribed mRNA catabolic process"/>
    <property type="evidence" value="ECO:0007669"/>
    <property type="project" value="UniProtKB-UniRule"/>
</dbReference>
<feature type="domain" description="Sm" evidence="9">
    <location>
        <begin position="2"/>
        <end position="75"/>
    </location>
</feature>
<evidence type="ECO:0000313" key="11">
    <source>
        <dbReference type="Proteomes" id="UP000694255"/>
    </source>
</evidence>
<dbReference type="EMBL" id="JAGSYN010000267">
    <property type="protein sequence ID" value="KAG7661126.1"/>
    <property type="molecule type" value="Genomic_DNA"/>
</dbReference>
<accession>A0A8J5UJF9</accession>
<evidence type="ECO:0000256" key="1">
    <source>
        <dbReference type="ARBA" id="ARBA00006850"/>
    </source>
</evidence>
<evidence type="ECO:0000259" key="9">
    <source>
        <dbReference type="PROSITE" id="PS52002"/>
    </source>
</evidence>
<dbReference type="AlphaFoldDB" id="A0A8J5UJF9"/>